<proteinExistence type="predicted"/>
<evidence type="ECO:0000313" key="2">
    <source>
        <dbReference type="Proteomes" id="UP000184292"/>
    </source>
</evidence>
<keyword evidence="2" id="KW-1185">Reference proteome</keyword>
<sequence length="42" mass="4353">MTDDAATAVTLPEPERRHFAGLTLRGYSLDLAQAGAAAIPAL</sequence>
<dbReference type="Proteomes" id="UP000184292">
    <property type="component" value="Unassembled WGS sequence"/>
</dbReference>
<dbReference type="EMBL" id="FQYO01000001">
    <property type="protein sequence ID" value="SHI31631.1"/>
    <property type="molecule type" value="Genomic_DNA"/>
</dbReference>
<dbReference type="RefSeq" id="WP_280157044.1">
    <property type="nucleotide sequence ID" value="NZ_FQYO01000001.1"/>
</dbReference>
<accession>A0A1M6A558</accession>
<evidence type="ECO:0000313" key="1">
    <source>
        <dbReference type="EMBL" id="SHI31631.1"/>
    </source>
</evidence>
<name>A0A1M6A558_9RHOB</name>
<dbReference type="AlphaFoldDB" id="A0A1M6A558"/>
<reference evidence="1 2" key="1">
    <citation type="submission" date="2016-11" db="EMBL/GenBank/DDBJ databases">
        <authorList>
            <person name="Jaros S."/>
            <person name="Januszkiewicz K."/>
            <person name="Wedrychowicz H."/>
        </authorList>
    </citation>
    <scope>NUCLEOTIDE SEQUENCE [LARGE SCALE GENOMIC DNA]</scope>
    <source>
        <strain evidence="1 2">DSM 100565</strain>
    </source>
</reference>
<gene>
    <name evidence="1" type="ORF">SAMN05444417_0234</name>
</gene>
<protein>
    <submittedName>
        <fullName evidence="1">Uncharacterized protein</fullName>
    </submittedName>
</protein>
<organism evidence="1 2">
    <name type="scientific">Wenxinia saemankumensis</name>
    <dbReference type="NCBI Taxonomy" id="1447782"/>
    <lineage>
        <taxon>Bacteria</taxon>
        <taxon>Pseudomonadati</taxon>
        <taxon>Pseudomonadota</taxon>
        <taxon>Alphaproteobacteria</taxon>
        <taxon>Rhodobacterales</taxon>
        <taxon>Roseobacteraceae</taxon>
        <taxon>Wenxinia</taxon>
    </lineage>
</organism>